<organism evidence="3 4">
    <name type="scientific">Sarcoptes scabiei</name>
    <name type="common">Itch mite</name>
    <name type="synonym">Acarus scabiei</name>
    <dbReference type="NCBI Taxonomy" id="52283"/>
    <lineage>
        <taxon>Eukaryota</taxon>
        <taxon>Metazoa</taxon>
        <taxon>Ecdysozoa</taxon>
        <taxon>Arthropoda</taxon>
        <taxon>Chelicerata</taxon>
        <taxon>Arachnida</taxon>
        <taxon>Acari</taxon>
        <taxon>Acariformes</taxon>
        <taxon>Sarcoptiformes</taxon>
        <taxon>Astigmata</taxon>
        <taxon>Psoroptidia</taxon>
        <taxon>Sarcoptoidea</taxon>
        <taxon>Sarcoptidae</taxon>
        <taxon>Sarcoptinae</taxon>
        <taxon>Sarcoptes</taxon>
    </lineage>
</organism>
<gene>
    <name evidence="3" type="ORF">QR98_0082360</name>
</gene>
<dbReference type="EMBL" id="JXLN01013925">
    <property type="protein sequence ID" value="KPM09693.1"/>
    <property type="molecule type" value="Genomic_DNA"/>
</dbReference>
<sequence length="74" mass="7938">MSTQSSTSNNGSMANIANSSSNTNLSNSQTGEITIQMQAGLAKDTVLLNLAELTLRTLKDYACNFIDKKNIPIE</sequence>
<protein>
    <recommendedName>
        <fullName evidence="2">Serine/threonine-protein kinase D1-3-like ubiquitin-like domain-containing protein</fullName>
    </recommendedName>
</protein>
<proteinExistence type="predicted"/>
<dbReference type="InterPro" id="IPR057764">
    <property type="entry name" value="Ubiquitin_PRKD1-3_N"/>
</dbReference>
<evidence type="ECO:0000313" key="4">
    <source>
        <dbReference type="Proteomes" id="UP000616769"/>
    </source>
</evidence>
<dbReference type="AlphaFoldDB" id="A0A132AFH6"/>
<evidence type="ECO:0000256" key="1">
    <source>
        <dbReference type="SAM" id="MobiDB-lite"/>
    </source>
</evidence>
<feature type="domain" description="Serine/threonine-protein kinase D1-3-like ubiquitin-like" evidence="2">
    <location>
        <begin position="32"/>
        <end position="69"/>
    </location>
</feature>
<dbReference type="Proteomes" id="UP000616769">
    <property type="component" value="Unassembled WGS sequence"/>
</dbReference>
<dbReference type="Pfam" id="PF25525">
    <property type="entry name" value="Ubiquitin_PRKD1_N"/>
    <property type="match status" value="1"/>
</dbReference>
<reference evidence="3 4" key="1">
    <citation type="journal article" date="2015" name="Parasit. Vectors">
        <title>Draft genome of the scabies mite.</title>
        <authorList>
            <person name="Rider S.D.Jr."/>
            <person name="Morgan M.S."/>
            <person name="Arlian L.G."/>
        </authorList>
    </citation>
    <scope>NUCLEOTIDE SEQUENCE [LARGE SCALE GENOMIC DNA]</scope>
    <source>
        <strain evidence="3">Arlian Lab</strain>
    </source>
</reference>
<name>A0A132AFH6_SARSC</name>
<feature type="compositionally biased region" description="Low complexity" evidence="1">
    <location>
        <begin position="8"/>
        <end position="27"/>
    </location>
</feature>
<evidence type="ECO:0000259" key="2">
    <source>
        <dbReference type="Pfam" id="PF25525"/>
    </source>
</evidence>
<accession>A0A132AFH6</accession>
<comment type="caution">
    <text evidence="3">The sequence shown here is derived from an EMBL/GenBank/DDBJ whole genome shotgun (WGS) entry which is preliminary data.</text>
</comment>
<feature type="region of interest" description="Disordered" evidence="1">
    <location>
        <begin position="1"/>
        <end position="27"/>
    </location>
</feature>
<dbReference type="VEuPathDB" id="VectorBase:SSCA006121"/>
<evidence type="ECO:0000313" key="3">
    <source>
        <dbReference type="EMBL" id="KPM09693.1"/>
    </source>
</evidence>